<feature type="compositionally biased region" description="Low complexity" evidence="1">
    <location>
        <begin position="2774"/>
        <end position="2792"/>
    </location>
</feature>
<accession>A0A9W9AAE2</accession>
<evidence type="ECO:0000259" key="3">
    <source>
        <dbReference type="SMART" id="SM01214"/>
    </source>
</evidence>
<keyword evidence="2" id="KW-0472">Membrane</keyword>
<dbReference type="PANTHER" id="PTHR15678:SF6">
    <property type="entry name" value="BRIDGE-LIKE LIPID TRANSFER PROTEIN FAMILY MEMBER 2"/>
    <property type="match status" value="1"/>
</dbReference>
<feature type="transmembrane region" description="Helical" evidence="2">
    <location>
        <begin position="26"/>
        <end position="53"/>
    </location>
</feature>
<protein>
    <submittedName>
        <fullName evidence="6">Golgi-body localization protein domain-containing protein</fullName>
    </submittedName>
</protein>
<dbReference type="InterPro" id="IPR019441">
    <property type="entry name" value="FMP27/BLTP2/Hobbit_GFWDK_RBG"/>
</dbReference>
<evidence type="ECO:0000313" key="6">
    <source>
        <dbReference type="EMBL" id="KAJ4478228.1"/>
    </source>
</evidence>
<reference evidence="6" key="1">
    <citation type="submission" date="2022-08" db="EMBL/GenBank/DDBJ databases">
        <title>A Global Phylogenomic Analysis of the Shiitake Genus Lentinula.</title>
        <authorList>
            <consortium name="DOE Joint Genome Institute"/>
            <person name="Sierra-Patev S."/>
            <person name="Min B."/>
            <person name="Naranjo-Ortiz M."/>
            <person name="Looney B."/>
            <person name="Konkel Z."/>
            <person name="Slot J.C."/>
            <person name="Sakamoto Y."/>
            <person name="Steenwyk J.L."/>
            <person name="Rokas A."/>
            <person name="Carro J."/>
            <person name="Camarero S."/>
            <person name="Ferreira P."/>
            <person name="Molpeceres G."/>
            <person name="Ruiz-Duenas F.J."/>
            <person name="Serrano A."/>
            <person name="Henrissat B."/>
            <person name="Drula E."/>
            <person name="Hughes K.W."/>
            <person name="Mata J.L."/>
            <person name="Ishikawa N.K."/>
            <person name="Vargas-Isla R."/>
            <person name="Ushijima S."/>
            <person name="Smith C.A."/>
            <person name="Ahrendt S."/>
            <person name="Andreopoulos W."/>
            <person name="He G."/>
            <person name="Labutti K."/>
            <person name="Lipzen A."/>
            <person name="Ng V."/>
            <person name="Riley R."/>
            <person name="Sandor L."/>
            <person name="Barry K."/>
            <person name="Martinez A.T."/>
            <person name="Xiao Y."/>
            <person name="Gibbons J.G."/>
            <person name="Terashima K."/>
            <person name="Grigoriev I.V."/>
            <person name="Hibbett D.S."/>
        </authorList>
    </citation>
    <scope>NUCLEOTIDE SEQUENCE</scope>
    <source>
        <strain evidence="6">JLM2183</strain>
    </source>
</reference>
<feature type="domain" description="FMP27 SW motif-containing RBG unit" evidence="4">
    <location>
        <begin position="1190"/>
        <end position="1292"/>
    </location>
</feature>
<dbReference type="Pfam" id="PF10344">
    <property type="entry name" value="Hobbit"/>
    <property type="match status" value="1"/>
</dbReference>
<dbReference type="OrthoDB" id="1562405at2759"/>
<keyword evidence="2" id="KW-0812">Transmembrane</keyword>
<dbReference type="InterPro" id="IPR019449">
    <property type="entry name" value="FMP27_WPPW_RBG"/>
</dbReference>
<proteinExistence type="predicted"/>
<feature type="region of interest" description="Disordered" evidence="1">
    <location>
        <begin position="2696"/>
        <end position="2733"/>
    </location>
</feature>
<organism evidence="6 7">
    <name type="scientific">Lentinula aciculospora</name>
    <dbReference type="NCBI Taxonomy" id="153920"/>
    <lineage>
        <taxon>Eukaryota</taxon>
        <taxon>Fungi</taxon>
        <taxon>Dikarya</taxon>
        <taxon>Basidiomycota</taxon>
        <taxon>Agaricomycotina</taxon>
        <taxon>Agaricomycetes</taxon>
        <taxon>Agaricomycetidae</taxon>
        <taxon>Agaricales</taxon>
        <taxon>Marasmiineae</taxon>
        <taxon>Omphalotaceae</taxon>
        <taxon>Lentinula</taxon>
    </lineage>
</organism>
<dbReference type="InterPro" id="IPR019415">
    <property type="entry name" value="FMP27_SW_RBG"/>
</dbReference>
<keyword evidence="2" id="KW-1133">Transmembrane helix</keyword>
<dbReference type="Proteomes" id="UP001150266">
    <property type="component" value="Unassembled WGS sequence"/>
</dbReference>
<evidence type="ECO:0000313" key="7">
    <source>
        <dbReference type="Proteomes" id="UP001150266"/>
    </source>
</evidence>
<evidence type="ECO:0000256" key="1">
    <source>
        <dbReference type="SAM" id="MobiDB-lite"/>
    </source>
</evidence>
<keyword evidence="7" id="KW-1185">Reference proteome</keyword>
<comment type="caution">
    <text evidence="6">The sequence shown here is derived from an EMBL/GenBank/DDBJ whole genome shotgun (WGS) entry which is preliminary data.</text>
</comment>
<feature type="region of interest" description="Disordered" evidence="1">
    <location>
        <begin position="2747"/>
        <end position="2802"/>
    </location>
</feature>
<sequence length="2802" mass="316155">MSILHLFHYLTIPYQVLLFWTPSSTWWAALTLFTRIIIFGLLLRTYIVPWLFLRFSRHIRIRSVSLRSIRGLYINGGNTTWGIERLSYSWSSVDGARHLTLKVEGLAGEISKLELEPSITQGHKRSMTALAVSVVQQKFWRGVSGIVTLLDPMFRPFIRGAVTHILRWIIYWIPSITSAVFFDIYSATFKFTGSPECEVTVERVHLHALLDFRQGESPDSNGTDNKDHPLRSKRSYSMAAWKSRLTGSFERTWARAIETREGVANFAMGVHNIKGSLPSESSFFRLPGAVSFQVSSAFDPKRRRLHTHALQTNVNFEGCFVDVDALHTLLQKFKASRPVVPPPKANIPLLSPTLSYVSRRTRFLRSPRSPVSADSTLSSIYSPSSPILESITASILPRRHGYRPCMKLRDTKNKALISFLDSAQFHFSSVSLSTSSNDSLDSYRLVVENVNFNARLSNIEQTLLRRRLTGRIGHKEPFDSDVYSLDMTVDAIRLSQSSNSELVNVGHLRLSVVTTQWPSPLLVTSPFLGGDPNAPAVLLKLDVDSLSITVCLDSLLKLVKHIPTNEESLPRARPSFSLIPVPRVEIEANCGPIQSRLLVGPPDHPHTTEMRTDGFLLSVDTHFDNRYPLVASTLAEFDKLLLQMVFKLSFVWRPTFIRVRSQQSKRVSNVVTDFSEDPALVSLDAIEAIGRGEVLAEIRDDTQNTPSIDLSTLVSDFNCSSDTLCLELWHPEVLDALVELLEVLPSAVKEHNPYKPLREKLPLGCNATVSLGRFVVFVTASELNPNDNLELSRGFALRVNGMSVQYCALHPTHLQRYKEPIDRATSRFKLFLPKERSVAAWEEAKRITPVSTFMSFSFLRLSLRSAISTQYSTDDPFIAERDDPAFESRDCLQIHGFSTDARVHLQGRKESCDVMVRVPYMQAMLRVADVYSIMLAARTLRTLSAARPQAIPSSTSHNIAESSLLSLQLTATVDNIQAHAVLRNSKVFCRLDSLSIHLVSDGPFTVRWDKLVFWTRVPAAINRWQHKMGQKWEEFLTLHKWNVYVKQQPAAGKSVSVEGDAARLRIPFGFILADLILDVSVVAKAVRHLHQITTSGLFSHFPKPEAEAPKVVPNVSVQVGYLSLEAADDPLESKLGRIFRSGFDAAKNRMDREDAFTVKVGNILEAQGAQISERNADWEFSSHHSISIKDARDRLDQVHVLDWVMRLEQLKDEQIEAQAELFRRLRPSPTRSGINLPTLIPCTPVNEDPPLARVTITNLSLIISRPAFPLECTPDFLFEQGQLPKNMQYSLLIPLHLHYSLSSLLVTLRDYPLAMVDIPAHSDPTLAALEFDTDLVIAEEMGTELSIDWVECPIILPENEYLDVQPFNLMIPKTIMPVKTYANPEVKISTPDPTTFCWGVSYGPATQDLMRIIDTLSSSPRDPSPPVGFWDKLRLVFHWSVRTSFRGDIRLHMKGLRDPYEIIGVGAGFLYSWQGHTKLLIGRKNDDAELIQVMSDSMIIAIPNLKKLPSKYPSTFKKICAKFLSGIKFGLGFVLERSCGSDCSTCSGSSFHRQCRFFDFKPHYLVRLEKKLGNPESNGPQDSYHEFRSDFIHLSISLTASTRSLKPRIESDFSSLHLTPKTFTYFWSWWTLFDGVLSLPIRHGSYFPRRIISPKIGRHLATLKYRLLVPKLFVMHGYVDDSRETWVDGVTPWVGVKAMLEDFQVDMHQRDQEMTVTGTLPSSTKVIRRKAFYAAEMVMKNLDLRSLVAIFKEPLKQAVGVSAPPHKSSYRAREDLPSVDLSSLWQNVDDFVETDWSTSTEPTLHILPVASCPRISYFKKNTALVDNQMEHSKFGNEPTHQCLLGGEPSVPHIQMTLASERIEQLNAISIADESTSESTPQKMIPLLQRYINHLLDTEDGHTQEATSYSYSMPADSVSADEWAEFDNVFQIHCPKLFVDSAVRDIMMQYYHCSRDRRGFEYHMATRAVKFIRDQAEAVLANHTNDDLDDQKSQSPAHVAASAIRKIMGDAFRSSSDNTKAHVASVKTSAYLDPMDGWSEGVSLRKSYCCLLLKPQIVLRNRGEADETCVVAALQAKLQSFAIMDDANVDDPVTGKVMTRTYAVLSGMQTFAPTFRVDSGDGCVPLEVLIDLRCESDAFERLVPQTDASFQYDKFNRLRLRNNVTSAVARKSSESTGSLEVANHLHDQTDLIQVQIPRFTVTASDHHFETISNIITRLLLYSDAAHKTRLDHLETVLFQYDFNDLSSSVEVICDLQSQMRKALDVEYLTKRNTRTGEEGSELELMRLRAHMFLLAERLNLLFEAIKLAQDRRDRRDEQTDRKSATLLHASSSEISWRMVDENRDLLAKLAVQNIDFYWLRRQDSSTVNHLTVGDLQAFDGSRDATWAEILSKHDEPAHHPLLKRGLFVLSNWSVLPPVGGITIYESFEISLHPLRLQIDAKVGRRIMEYVYPARKHRRKSIEDAPRLETVMDTAIQSTSFGLLDSPSAFSRDTLDIGSLGLAPPLRKLGASRSFTDLRSTAAQDSTQVLLRPTLQRTRSSENLKRNQTLVDGFEREPKRQRTISHANRTNGDAAEMKTRSSRKTFVLVKISSLHLLLSVMKEDAFVCQDARIRTRDLEFRNQTLSFEELVNQFIPSDMSWKGWVKMAFQQPLVPVLPVARELISKTKWIASKSTAAVIEHTSPPKAAQLKAIANVPNEEEKGGKSRPSFSSFLDGPPPSVKTSPPSRHWKKTSHRKVDAALIFGEGHLTVDPEPMHDEDFDAGLVRPPGRKRVMSLFSRTSSKSGKSDSSIRSSSRHRQSTDR</sequence>
<dbReference type="PANTHER" id="PTHR15678">
    <property type="entry name" value="ANTIGEN MLAA-22-RELATED"/>
    <property type="match status" value="1"/>
</dbReference>
<dbReference type="EMBL" id="JAOTPV010000009">
    <property type="protein sequence ID" value="KAJ4478228.1"/>
    <property type="molecule type" value="Genomic_DNA"/>
</dbReference>
<feature type="domain" description="FMP27 WPPW motif-containing RBG unit" evidence="5">
    <location>
        <begin position="1695"/>
        <end position="2128"/>
    </location>
</feature>
<dbReference type="InterPro" id="IPR045167">
    <property type="entry name" value="Hobbit"/>
</dbReference>
<feature type="domain" description="FMP27/BLTP2/Hobbit GFWDK motif-containing RBG unit" evidence="3">
    <location>
        <begin position="1310"/>
        <end position="1462"/>
    </location>
</feature>
<evidence type="ECO:0000259" key="5">
    <source>
        <dbReference type="SMART" id="SM01216"/>
    </source>
</evidence>
<dbReference type="SMART" id="SM01216">
    <property type="entry name" value="Fmp27_WPPW"/>
    <property type="match status" value="1"/>
</dbReference>
<feature type="compositionally biased region" description="Basic residues" evidence="1">
    <location>
        <begin position="2793"/>
        <end position="2802"/>
    </location>
</feature>
<gene>
    <name evidence="6" type="ORF">J3R30DRAFT_3480097</name>
</gene>
<evidence type="ECO:0000259" key="4">
    <source>
        <dbReference type="SMART" id="SM01215"/>
    </source>
</evidence>
<evidence type="ECO:0000256" key="2">
    <source>
        <dbReference type="SAM" id="Phobius"/>
    </source>
</evidence>
<dbReference type="SMART" id="SM01214">
    <property type="entry name" value="Fmp27_GFWDK"/>
    <property type="match status" value="1"/>
</dbReference>
<dbReference type="SMART" id="SM01215">
    <property type="entry name" value="Fmp27_SW"/>
    <property type="match status" value="1"/>
</dbReference>
<name>A0A9W9AAE2_9AGAR</name>
<feature type="compositionally biased region" description="Basic and acidic residues" evidence="1">
    <location>
        <begin position="2747"/>
        <end position="2756"/>
    </location>
</feature>
<feature type="transmembrane region" description="Helical" evidence="2">
    <location>
        <begin position="165"/>
        <end position="185"/>
    </location>
</feature>